<comment type="subcellular location">
    <subcellularLocation>
        <location evidence="1">Membrane</location>
        <topology evidence="1">Multi-pass membrane protein</topology>
    </subcellularLocation>
</comment>
<feature type="transmembrane region" description="Helical" evidence="6">
    <location>
        <begin position="274"/>
        <end position="297"/>
    </location>
</feature>
<keyword evidence="8" id="KW-1185">Reference proteome</keyword>
<dbReference type="SUPFAM" id="SSF81321">
    <property type="entry name" value="Family A G protein-coupled receptor-like"/>
    <property type="match status" value="1"/>
</dbReference>
<dbReference type="Gene3D" id="1.20.1070.10">
    <property type="entry name" value="Rhodopsin 7-helix transmembrane proteins"/>
    <property type="match status" value="1"/>
</dbReference>
<dbReference type="PANTHER" id="PTHR23112:SF0">
    <property type="entry name" value="TRANSMEMBRANE PROTEIN 116"/>
    <property type="match status" value="1"/>
</dbReference>
<name>A0ABQ8Y5J4_9EUKA</name>
<feature type="transmembrane region" description="Helical" evidence="6">
    <location>
        <begin position="109"/>
        <end position="128"/>
    </location>
</feature>
<comment type="caution">
    <text evidence="7">The sequence shown here is derived from an EMBL/GenBank/DDBJ whole genome shotgun (WGS) entry which is preliminary data.</text>
</comment>
<feature type="transmembrane region" description="Helical" evidence="6">
    <location>
        <begin position="202"/>
        <end position="220"/>
    </location>
</feature>
<keyword evidence="4 6" id="KW-1133">Transmembrane helix</keyword>
<feature type="transmembrane region" description="Helical" evidence="6">
    <location>
        <begin position="468"/>
        <end position="486"/>
    </location>
</feature>
<dbReference type="InterPro" id="IPR000791">
    <property type="entry name" value="Gpr1/Fun34/SatP-like"/>
</dbReference>
<organism evidence="7 8">
    <name type="scientific">Anaeramoeba flamelloides</name>
    <dbReference type="NCBI Taxonomy" id="1746091"/>
    <lineage>
        <taxon>Eukaryota</taxon>
        <taxon>Metamonada</taxon>
        <taxon>Anaeramoebidae</taxon>
        <taxon>Anaeramoeba</taxon>
    </lineage>
</organism>
<evidence type="ECO:0000256" key="2">
    <source>
        <dbReference type="ARBA" id="ARBA00005587"/>
    </source>
</evidence>
<feature type="transmembrane region" description="Helical" evidence="6">
    <location>
        <begin position="56"/>
        <end position="72"/>
    </location>
</feature>
<evidence type="ECO:0000256" key="4">
    <source>
        <dbReference type="ARBA" id="ARBA00022989"/>
    </source>
</evidence>
<feature type="transmembrane region" description="Helical" evidence="6">
    <location>
        <begin position="84"/>
        <end position="103"/>
    </location>
</feature>
<evidence type="ECO:0000313" key="7">
    <source>
        <dbReference type="EMBL" id="KAJ6240103.1"/>
    </source>
</evidence>
<keyword evidence="7" id="KW-0675">Receptor</keyword>
<dbReference type="PANTHER" id="PTHR23112">
    <property type="entry name" value="G PROTEIN-COUPLED RECEPTOR 157-RELATED"/>
    <property type="match status" value="1"/>
</dbReference>
<dbReference type="Pfam" id="PF01184">
    <property type="entry name" value="Gpr1_Fun34_YaaH"/>
    <property type="match status" value="1"/>
</dbReference>
<evidence type="ECO:0000256" key="1">
    <source>
        <dbReference type="ARBA" id="ARBA00004141"/>
    </source>
</evidence>
<proteinExistence type="inferred from homology"/>
<evidence type="ECO:0000256" key="5">
    <source>
        <dbReference type="ARBA" id="ARBA00023136"/>
    </source>
</evidence>
<reference evidence="7" key="1">
    <citation type="submission" date="2022-08" db="EMBL/GenBank/DDBJ databases">
        <title>Novel sulfate-reducing endosymbionts in the free-living metamonad Anaeramoeba.</title>
        <authorList>
            <person name="Jerlstrom-Hultqvist J."/>
            <person name="Cepicka I."/>
            <person name="Gallot-Lavallee L."/>
            <person name="Salas-Leiva D."/>
            <person name="Curtis B.A."/>
            <person name="Zahonova K."/>
            <person name="Pipaliya S."/>
            <person name="Dacks J."/>
            <person name="Roger A.J."/>
        </authorList>
    </citation>
    <scope>NUCLEOTIDE SEQUENCE</scope>
    <source>
        <strain evidence="7">Schooner1</strain>
    </source>
</reference>
<feature type="transmembrane region" description="Helical" evidence="6">
    <location>
        <begin position="419"/>
        <end position="439"/>
    </location>
</feature>
<evidence type="ECO:0000313" key="8">
    <source>
        <dbReference type="Proteomes" id="UP001150062"/>
    </source>
</evidence>
<comment type="similarity">
    <text evidence="2">Belongs to the acetate uptake transporter (AceTr) (TC 2.A.96) family.</text>
</comment>
<feature type="transmembrane region" description="Helical" evidence="6">
    <location>
        <begin position="149"/>
        <end position="167"/>
    </location>
</feature>
<dbReference type="Proteomes" id="UP001150062">
    <property type="component" value="Unassembled WGS sequence"/>
</dbReference>
<keyword evidence="5 6" id="KW-0472">Membrane</keyword>
<sequence length="563" mass="63560">MTESQNLINENQEIETDTQDIDANAQQIIIPTTKLRFPKLTNISITEKPSNLCDPSATGVMALGIGCLLLSFHDLGVTPVSHALTIPWIIFLLGAMQVIPGIIDAFRKNLFGATVFTMYGFFWIANGCGHYLSRHGDEEAMEGGAQHTAMAIFGYFIFNIAPTLAALTLNKALFFAMLFIQITLGIIFFELLGFYGATGAGVGLLFIALTCFYFCLAELVNQIGGGEIIPKGKPFIKTNKNKKPKTHNEFTRNNKQQTQTKPMFYISFASSVDLYLAVTTSILSLIGSLIIVALNLQFPDYRKNFFRKLIFILSIYDAILSFLFLIPGEKNQGFCAFQGYAIVWLGSMPAYISLSISVITYLNVSKNWSVYRLKKISNKLHIASVIVATVLTCFTIGFAESVHFPFTNWCFIKGRFMLGAFYVLIWICTIVSTILYINIVKQIRFVYKTIEQMTNLVDKRRKRDNLKVQMRMSTIPLSLVLTWLIASIRRSREIFFPDSEQNSTLNILHSLTNPLQGFFDCVVFVAFSSYSRQKLKELVCCKEPKENPDMTRDTSFDDDEREL</sequence>
<accession>A0ABQ8Y5J4</accession>
<protein>
    <submittedName>
        <fullName evidence="7">G protein-coupled receptor</fullName>
    </submittedName>
</protein>
<gene>
    <name evidence="7" type="ORF">M0813_24443</name>
</gene>
<feature type="transmembrane region" description="Helical" evidence="6">
    <location>
        <begin position="173"/>
        <end position="195"/>
    </location>
</feature>
<evidence type="ECO:0000256" key="3">
    <source>
        <dbReference type="ARBA" id="ARBA00022692"/>
    </source>
</evidence>
<feature type="transmembrane region" description="Helical" evidence="6">
    <location>
        <begin position="340"/>
        <end position="362"/>
    </location>
</feature>
<feature type="transmembrane region" description="Helical" evidence="6">
    <location>
        <begin position="309"/>
        <end position="328"/>
    </location>
</feature>
<evidence type="ECO:0000256" key="6">
    <source>
        <dbReference type="SAM" id="Phobius"/>
    </source>
</evidence>
<feature type="transmembrane region" description="Helical" evidence="6">
    <location>
        <begin position="382"/>
        <end position="399"/>
    </location>
</feature>
<dbReference type="EMBL" id="JAOAOG010000213">
    <property type="protein sequence ID" value="KAJ6240103.1"/>
    <property type="molecule type" value="Genomic_DNA"/>
</dbReference>
<keyword evidence="3 6" id="KW-0812">Transmembrane</keyword>